<keyword evidence="4 7" id="KW-0238">DNA-binding</keyword>
<dbReference type="CDD" id="cd00086">
    <property type="entry name" value="homeodomain"/>
    <property type="match status" value="1"/>
</dbReference>
<keyword evidence="3" id="KW-0217">Developmental protein</keyword>
<evidence type="ECO:0000256" key="5">
    <source>
        <dbReference type="ARBA" id="ARBA00023155"/>
    </source>
</evidence>
<dbReference type="KEGG" id="epa:110252001"/>
<evidence type="ECO:0000256" key="3">
    <source>
        <dbReference type="ARBA" id="ARBA00022473"/>
    </source>
</evidence>
<dbReference type="InterPro" id="IPR017970">
    <property type="entry name" value="Homeobox_CS"/>
</dbReference>
<dbReference type="GeneID" id="110252001"/>
<dbReference type="PROSITE" id="PS50803">
    <property type="entry name" value="OAR"/>
    <property type="match status" value="1"/>
</dbReference>
<dbReference type="PROSITE" id="PS00027">
    <property type="entry name" value="HOMEOBOX_1"/>
    <property type="match status" value="1"/>
</dbReference>
<comment type="subcellular location">
    <subcellularLocation>
        <location evidence="1 7 8">Nucleus</location>
    </subcellularLocation>
</comment>
<feature type="compositionally biased region" description="Polar residues" evidence="9">
    <location>
        <begin position="1"/>
        <end position="16"/>
    </location>
</feature>
<dbReference type="InterPro" id="IPR009057">
    <property type="entry name" value="Homeodomain-like_sf"/>
</dbReference>
<dbReference type="InterPro" id="IPR000047">
    <property type="entry name" value="HTH_motif"/>
</dbReference>
<dbReference type="Pfam" id="PF00046">
    <property type="entry name" value="Homeodomain"/>
    <property type="match status" value="1"/>
</dbReference>
<evidence type="ECO:0000256" key="7">
    <source>
        <dbReference type="PROSITE-ProRule" id="PRU00108"/>
    </source>
</evidence>
<dbReference type="Gene3D" id="1.10.10.60">
    <property type="entry name" value="Homeodomain-like"/>
    <property type="match status" value="1"/>
</dbReference>
<name>A0A913Y5E0_EXADI</name>
<dbReference type="GO" id="GO:0000981">
    <property type="term" value="F:DNA-binding transcription factor activity, RNA polymerase II-specific"/>
    <property type="evidence" value="ECO:0007669"/>
    <property type="project" value="InterPro"/>
</dbReference>
<accession>A0A913Y5E0</accession>
<feature type="domain" description="OAR" evidence="11">
    <location>
        <begin position="294"/>
        <end position="307"/>
    </location>
</feature>
<keyword evidence="13" id="KW-1185">Reference proteome</keyword>
<dbReference type="RefSeq" id="XP_020914413.1">
    <property type="nucleotide sequence ID" value="XM_021058754.2"/>
</dbReference>
<evidence type="ECO:0000313" key="12">
    <source>
        <dbReference type="EnsemblMetazoa" id="XP_020914413.1"/>
    </source>
</evidence>
<evidence type="ECO:0000259" key="10">
    <source>
        <dbReference type="PROSITE" id="PS50071"/>
    </source>
</evidence>
<proteinExistence type="inferred from homology"/>
<evidence type="ECO:0000256" key="4">
    <source>
        <dbReference type="ARBA" id="ARBA00023125"/>
    </source>
</evidence>
<dbReference type="AlphaFoldDB" id="A0A913Y5E0"/>
<sequence>MELSNSTHGSGRATTLESHEDNSSNSLLELVPSLEHSIVGILNHNGELTDHDHDNSKTVSVDGKKSPTEIKKSSLVDTPDLDDDRKSTDSQAVKQKRHRTRFTPAQLNELERCFARTHYPDVFMREELAARIGLTESRVQVWFQNRRAKWKKRKKTASILRPPAPILPSHMAQSYNPGSIGDSLCSFHNDHRWPPTATAAMPTMAQGPSPTLSLSPQHHAFTQSHDVLPQSYPLQSPLQRSHIGMAIQQQSNPQTQPSYQQSYATREMTISSSPTLQDIQCNINGGEHTQWRGTSLASLRRKALDYKAAFAYR</sequence>
<evidence type="ECO:0000256" key="1">
    <source>
        <dbReference type="ARBA" id="ARBA00004123"/>
    </source>
</evidence>
<dbReference type="PROSITE" id="PS50071">
    <property type="entry name" value="HOMEOBOX_2"/>
    <property type="match status" value="1"/>
</dbReference>
<dbReference type="InterPro" id="IPR051895">
    <property type="entry name" value="OTP_Homeobox"/>
</dbReference>
<evidence type="ECO:0000256" key="9">
    <source>
        <dbReference type="SAM" id="MobiDB-lite"/>
    </source>
</evidence>
<dbReference type="FunFam" id="1.10.10.60:FF:000057">
    <property type="entry name" value="Short stature homeobox 2"/>
    <property type="match status" value="1"/>
</dbReference>
<feature type="region of interest" description="Disordered" evidence="9">
    <location>
        <begin position="45"/>
        <end position="94"/>
    </location>
</feature>
<dbReference type="InterPro" id="IPR003654">
    <property type="entry name" value="OAR_dom"/>
</dbReference>
<evidence type="ECO:0000256" key="2">
    <source>
        <dbReference type="ARBA" id="ARBA00006503"/>
    </source>
</evidence>
<dbReference type="GO" id="GO:0003677">
    <property type="term" value="F:DNA binding"/>
    <property type="evidence" value="ECO:0007669"/>
    <property type="project" value="UniProtKB-UniRule"/>
</dbReference>
<feature type="DNA-binding region" description="Homeobox" evidence="7">
    <location>
        <begin position="95"/>
        <end position="154"/>
    </location>
</feature>
<dbReference type="PRINTS" id="PR00031">
    <property type="entry name" value="HTHREPRESSR"/>
</dbReference>
<reference evidence="12" key="1">
    <citation type="submission" date="2022-11" db="UniProtKB">
        <authorList>
            <consortium name="EnsemblMetazoa"/>
        </authorList>
    </citation>
    <scope>IDENTIFICATION</scope>
</reference>
<dbReference type="SUPFAM" id="SSF46689">
    <property type="entry name" value="Homeodomain-like"/>
    <property type="match status" value="1"/>
</dbReference>
<dbReference type="PANTHER" id="PTHR46770:SF1">
    <property type="entry name" value="HOMEOBOX PROTEIN ORTHOPEDIA"/>
    <property type="match status" value="1"/>
</dbReference>
<evidence type="ECO:0000256" key="8">
    <source>
        <dbReference type="RuleBase" id="RU000682"/>
    </source>
</evidence>
<organism evidence="12 13">
    <name type="scientific">Exaiptasia diaphana</name>
    <name type="common">Tropical sea anemone</name>
    <name type="synonym">Aiptasia pulchella</name>
    <dbReference type="NCBI Taxonomy" id="2652724"/>
    <lineage>
        <taxon>Eukaryota</taxon>
        <taxon>Metazoa</taxon>
        <taxon>Cnidaria</taxon>
        <taxon>Anthozoa</taxon>
        <taxon>Hexacorallia</taxon>
        <taxon>Actiniaria</taxon>
        <taxon>Aiptasiidae</taxon>
        <taxon>Exaiptasia</taxon>
    </lineage>
</organism>
<dbReference type="GO" id="GO:0030182">
    <property type="term" value="P:neuron differentiation"/>
    <property type="evidence" value="ECO:0007669"/>
    <property type="project" value="TreeGrafter"/>
</dbReference>
<feature type="compositionally biased region" description="Basic and acidic residues" evidence="9">
    <location>
        <begin position="47"/>
        <end position="74"/>
    </location>
</feature>
<keyword evidence="6 7" id="KW-0539">Nucleus</keyword>
<dbReference type="OMA" id="LCTFHND"/>
<dbReference type="Proteomes" id="UP000887567">
    <property type="component" value="Unplaced"/>
</dbReference>
<evidence type="ECO:0000313" key="13">
    <source>
        <dbReference type="Proteomes" id="UP000887567"/>
    </source>
</evidence>
<evidence type="ECO:0000256" key="6">
    <source>
        <dbReference type="ARBA" id="ARBA00023242"/>
    </source>
</evidence>
<dbReference type="InterPro" id="IPR001356">
    <property type="entry name" value="HD"/>
</dbReference>
<feature type="region of interest" description="Disordered" evidence="9">
    <location>
        <begin position="1"/>
        <end position="25"/>
    </location>
</feature>
<dbReference type="PANTHER" id="PTHR46770">
    <property type="entry name" value="HOMEOBOX PROTEIN ORTHOPEDIA"/>
    <property type="match status" value="1"/>
</dbReference>
<comment type="similarity">
    <text evidence="2">Belongs to the paired homeobox family. Bicoid subfamily.</text>
</comment>
<dbReference type="EnsemblMetazoa" id="XM_021058754.2">
    <property type="protein sequence ID" value="XP_020914413.1"/>
    <property type="gene ID" value="LOC110252001"/>
</dbReference>
<dbReference type="SMART" id="SM00389">
    <property type="entry name" value="HOX"/>
    <property type="match status" value="1"/>
</dbReference>
<protein>
    <submittedName>
        <fullName evidence="12">Uncharacterized protein</fullName>
    </submittedName>
</protein>
<dbReference type="OrthoDB" id="6159439at2759"/>
<dbReference type="GO" id="GO:0005634">
    <property type="term" value="C:nucleus"/>
    <property type="evidence" value="ECO:0007669"/>
    <property type="project" value="UniProtKB-SubCell"/>
</dbReference>
<dbReference type="Pfam" id="PF03826">
    <property type="entry name" value="OAR"/>
    <property type="match status" value="1"/>
</dbReference>
<keyword evidence="5 7" id="KW-0371">Homeobox</keyword>
<evidence type="ECO:0000259" key="11">
    <source>
        <dbReference type="PROSITE" id="PS50803"/>
    </source>
</evidence>
<feature type="domain" description="Homeobox" evidence="10">
    <location>
        <begin position="93"/>
        <end position="153"/>
    </location>
</feature>